<feature type="non-terminal residue" evidence="1">
    <location>
        <position position="1"/>
    </location>
</feature>
<accession>A0A812W4V6</accession>
<gene>
    <name evidence="1" type="primary">omh4</name>
    <name evidence="1" type="ORF">SPIL2461_LOCUS18503</name>
</gene>
<organism evidence="1 2">
    <name type="scientific">Symbiodinium pilosum</name>
    <name type="common">Dinoflagellate</name>
    <dbReference type="NCBI Taxonomy" id="2952"/>
    <lineage>
        <taxon>Eukaryota</taxon>
        <taxon>Sar</taxon>
        <taxon>Alveolata</taxon>
        <taxon>Dinophyceae</taxon>
        <taxon>Suessiales</taxon>
        <taxon>Symbiodiniaceae</taxon>
        <taxon>Symbiodinium</taxon>
    </lineage>
</organism>
<reference evidence="1" key="1">
    <citation type="submission" date="2021-02" db="EMBL/GenBank/DDBJ databases">
        <authorList>
            <person name="Dougan E. K."/>
            <person name="Rhodes N."/>
            <person name="Thang M."/>
            <person name="Chan C."/>
        </authorList>
    </citation>
    <scope>NUCLEOTIDE SEQUENCE</scope>
</reference>
<dbReference type="InterPro" id="IPR029044">
    <property type="entry name" value="Nucleotide-diphossugar_trans"/>
</dbReference>
<evidence type="ECO:0000313" key="1">
    <source>
        <dbReference type="EMBL" id="CAE7670959.1"/>
    </source>
</evidence>
<name>A0A812W4V6_SYMPI</name>
<protein>
    <submittedName>
        <fullName evidence="1">Omh4 protein</fullName>
    </submittedName>
</protein>
<feature type="non-terminal residue" evidence="1">
    <location>
        <position position="83"/>
    </location>
</feature>
<comment type="caution">
    <text evidence="1">The sequence shown here is derived from an EMBL/GenBank/DDBJ whole genome shotgun (WGS) entry which is preliminary data.</text>
</comment>
<dbReference type="Gene3D" id="3.90.550.10">
    <property type="entry name" value="Spore Coat Polysaccharide Biosynthesis Protein SpsA, Chain A"/>
    <property type="match status" value="1"/>
</dbReference>
<dbReference type="AlphaFoldDB" id="A0A812W4V6"/>
<sequence length="83" mass="9829">AAVHYVVNEDPEHLKELLFSIQSFWMHFNERFDYPVLIFHDGLSQRTRERIVTATPTQRIWFFSVGEWVPSEAKHNLHSNFGA</sequence>
<dbReference type="OrthoDB" id="448157at2759"/>
<proteinExistence type="predicted"/>
<dbReference type="Proteomes" id="UP000649617">
    <property type="component" value="Unassembled WGS sequence"/>
</dbReference>
<evidence type="ECO:0000313" key="2">
    <source>
        <dbReference type="Proteomes" id="UP000649617"/>
    </source>
</evidence>
<keyword evidence="2" id="KW-1185">Reference proteome</keyword>
<dbReference type="EMBL" id="CAJNIZ010043861">
    <property type="protein sequence ID" value="CAE7670959.1"/>
    <property type="molecule type" value="Genomic_DNA"/>
</dbReference>